<dbReference type="SUPFAM" id="SSF51735">
    <property type="entry name" value="NAD(P)-binding Rossmann-fold domains"/>
    <property type="match status" value="1"/>
</dbReference>
<evidence type="ECO:0000313" key="4">
    <source>
        <dbReference type="EMBL" id="KAJ9156261.1"/>
    </source>
</evidence>
<feature type="domain" description="NmrA-like" evidence="3">
    <location>
        <begin position="18"/>
        <end position="126"/>
    </location>
</feature>
<dbReference type="Proteomes" id="UP001174694">
    <property type="component" value="Unassembled WGS sequence"/>
</dbReference>
<dbReference type="Pfam" id="PF05368">
    <property type="entry name" value="NmrA"/>
    <property type="match status" value="1"/>
</dbReference>
<dbReference type="InterPro" id="IPR036291">
    <property type="entry name" value="NAD(P)-bd_dom_sf"/>
</dbReference>
<keyword evidence="5" id="KW-1185">Reference proteome</keyword>
<dbReference type="Gene3D" id="3.90.25.10">
    <property type="entry name" value="UDP-galactose 4-epimerase, domain 1"/>
    <property type="match status" value="1"/>
</dbReference>
<gene>
    <name evidence="4" type="ORF">NKR23_g1499</name>
</gene>
<comment type="caution">
    <text evidence="4">The sequence shown here is derived from an EMBL/GenBank/DDBJ whole genome shotgun (WGS) entry which is preliminary data.</text>
</comment>
<proteinExistence type="predicted"/>
<dbReference type="CDD" id="cd05259">
    <property type="entry name" value="PCBER_SDR_a"/>
    <property type="match status" value="1"/>
</dbReference>
<accession>A0AA38VPK8</accession>
<keyword evidence="2" id="KW-0560">Oxidoreductase</keyword>
<organism evidence="4 5">
    <name type="scientific">Pleurostoma richardsiae</name>
    <dbReference type="NCBI Taxonomy" id="41990"/>
    <lineage>
        <taxon>Eukaryota</taxon>
        <taxon>Fungi</taxon>
        <taxon>Dikarya</taxon>
        <taxon>Ascomycota</taxon>
        <taxon>Pezizomycotina</taxon>
        <taxon>Sordariomycetes</taxon>
        <taxon>Sordariomycetidae</taxon>
        <taxon>Calosphaeriales</taxon>
        <taxon>Pleurostomataceae</taxon>
        <taxon>Pleurostoma</taxon>
    </lineage>
</organism>
<name>A0AA38VPK8_9PEZI</name>
<evidence type="ECO:0000259" key="3">
    <source>
        <dbReference type="Pfam" id="PF05368"/>
    </source>
</evidence>
<dbReference type="PANTHER" id="PTHR47706">
    <property type="entry name" value="NMRA-LIKE FAMILY PROTEIN"/>
    <property type="match status" value="1"/>
</dbReference>
<evidence type="ECO:0000313" key="5">
    <source>
        <dbReference type="Proteomes" id="UP001174694"/>
    </source>
</evidence>
<dbReference type="AlphaFoldDB" id="A0AA38VPK8"/>
<dbReference type="Gene3D" id="3.40.50.720">
    <property type="entry name" value="NAD(P)-binding Rossmann-like Domain"/>
    <property type="match status" value="1"/>
</dbReference>
<dbReference type="InterPro" id="IPR045312">
    <property type="entry name" value="PCBER-like"/>
</dbReference>
<dbReference type="InterPro" id="IPR008030">
    <property type="entry name" value="NmrA-like"/>
</dbReference>
<keyword evidence="1" id="KW-0521">NADP</keyword>
<dbReference type="EMBL" id="JANBVO010000002">
    <property type="protein sequence ID" value="KAJ9156261.1"/>
    <property type="molecule type" value="Genomic_DNA"/>
</dbReference>
<evidence type="ECO:0000256" key="1">
    <source>
        <dbReference type="ARBA" id="ARBA00022857"/>
    </source>
</evidence>
<dbReference type="GO" id="GO:0016491">
    <property type="term" value="F:oxidoreductase activity"/>
    <property type="evidence" value="ECO:0007669"/>
    <property type="project" value="UniProtKB-KW"/>
</dbReference>
<protein>
    <submittedName>
        <fullName evidence="4">Isoflavone reductase family protein</fullName>
    </submittedName>
</protein>
<dbReference type="InterPro" id="IPR051609">
    <property type="entry name" value="NmrA/Isoflavone_reductase-like"/>
</dbReference>
<evidence type="ECO:0000256" key="2">
    <source>
        <dbReference type="ARBA" id="ARBA00023002"/>
    </source>
</evidence>
<sequence length="337" mass="36765">MAAKYAKDMPVGFTNRIEKVAIVGAGGTVGKYMTEELLKTGKHTVTAITRQGSTNKLPEGVRVARVDYADEASLAEALRGQEFLIITMNATAPPDTQVKLVRAAAAAGVRWVMPNFYGPDFKSEGLERDVAGLWRTPRAVIAEAAALGVSSWVVMSCGFWYQFSLAGSPDRFGFDLARREVTLFDDGEAKMNVSTWEQCGRAAAALLSLPELPADEADGATTLARWRDDVLYVSSFLVSQRDMLASLRRVTGTGEAEWTVKREGAAERWREGQEAMRKGDRKGFVRQMYSRVFYPGDGDFGARRGLANEALGLPVEDLDEATAEAVKLAESGALELY</sequence>
<reference evidence="4" key="1">
    <citation type="submission" date="2022-07" db="EMBL/GenBank/DDBJ databases">
        <title>Fungi with potential for degradation of polypropylene.</title>
        <authorList>
            <person name="Gostincar C."/>
        </authorList>
    </citation>
    <scope>NUCLEOTIDE SEQUENCE</scope>
    <source>
        <strain evidence="4">EXF-13308</strain>
    </source>
</reference>
<dbReference type="PANTHER" id="PTHR47706:SF7">
    <property type="entry name" value="CIPA-LIKE, PUTATIVE (AFU_ORTHOLOGUE AFUA_1G01630)-RELATED"/>
    <property type="match status" value="1"/>
</dbReference>